<dbReference type="Pfam" id="PF09203">
    <property type="entry name" value="MspA"/>
    <property type="match status" value="1"/>
</dbReference>
<name>A0A846X0E0_9ACTN</name>
<keyword evidence="3" id="KW-1185">Reference proteome</keyword>
<proteinExistence type="predicted"/>
<dbReference type="Proteomes" id="UP000582646">
    <property type="component" value="Unassembled WGS sequence"/>
</dbReference>
<gene>
    <name evidence="2" type="ORF">HF999_03435</name>
</gene>
<organism evidence="2 3">
    <name type="scientific">Tsukamurella spumae</name>
    <dbReference type="NCBI Taxonomy" id="44753"/>
    <lineage>
        <taxon>Bacteria</taxon>
        <taxon>Bacillati</taxon>
        <taxon>Actinomycetota</taxon>
        <taxon>Actinomycetes</taxon>
        <taxon>Mycobacteriales</taxon>
        <taxon>Tsukamurellaceae</taxon>
        <taxon>Tsukamurella</taxon>
    </lineage>
</organism>
<dbReference type="EMBL" id="JAAXOQ010000003">
    <property type="protein sequence ID" value="NKY17430.1"/>
    <property type="molecule type" value="Genomic_DNA"/>
</dbReference>
<dbReference type="Gene3D" id="2.60.40.1650">
    <property type="entry name" value="Porin MspA (Ig-like beta-sandwich domain)"/>
    <property type="match status" value="2"/>
</dbReference>
<feature type="chain" id="PRO_5032710603" evidence="1">
    <location>
        <begin position="30"/>
        <end position="280"/>
    </location>
</feature>
<dbReference type="InterPro" id="IPR015286">
    <property type="entry name" value="Porin_fam_mycobact-type"/>
</dbReference>
<evidence type="ECO:0000313" key="2">
    <source>
        <dbReference type="EMBL" id="NKY17430.1"/>
    </source>
</evidence>
<feature type="signal peptide" evidence="1">
    <location>
        <begin position="1"/>
        <end position="29"/>
    </location>
</feature>
<protein>
    <submittedName>
        <fullName evidence="2">MspA family porin</fullName>
    </submittedName>
</protein>
<sequence>MKNIAIRGAAVAAVAGVALGTLATGTANADTFIPLPNGSTSSKIGDALRNIIAAAALAAAGTITVGLLAPVAPAGADTVIPLRDATQSVKAGAGTITVSVKGQRARLSPGMVALPTTRNAWVSGAVSVKVSGDADGGSIEAGFLVGCQIDVGEASLDLGAGASSGATFNDPDAGTGIKPSVSGTTGGSIKLAAGSVGTQSLTYDRATWPKPGDEIDPDWSAPSTSFDFTGSGGSFTYSDQTIGVDGCAGYAQARMYVIVRAQVGNSKGRVILWGDRFTLG</sequence>
<dbReference type="AlphaFoldDB" id="A0A846X0E0"/>
<evidence type="ECO:0000313" key="3">
    <source>
        <dbReference type="Proteomes" id="UP000582646"/>
    </source>
</evidence>
<reference evidence="2 3" key="1">
    <citation type="submission" date="2020-04" db="EMBL/GenBank/DDBJ databases">
        <title>MicrobeNet Type strains.</title>
        <authorList>
            <person name="Nicholson A.C."/>
        </authorList>
    </citation>
    <scope>NUCLEOTIDE SEQUENCE [LARGE SCALE GENOMIC DNA]</scope>
    <source>
        <strain evidence="2 3">DSM 44113</strain>
    </source>
</reference>
<dbReference type="RefSeq" id="WP_168544529.1">
    <property type="nucleotide sequence ID" value="NZ_BAAAKS010000002.1"/>
</dbReference>
<evidence type="ECO:0000256" key="1">
    <source>
        <dbReference type="SAM" id="SignalP"/>
    </source>
</evidence>
<comment type="caution">
    <text evidence="2">The sequence shown here is derived from an EMBL/GenBank/DDBJ whole genome shotgun (WGS) entry which is preliminary data.</text>
</comment>
<accession>A0A846X0E0</accession>
<keyword evidence="1" id="KW-0732">Signal</keyword>